<evidence type="ECO:0000313" key="3">
    <source>
        <dbReference type="EMBL" id="GGZ08819.1"/>
    </source>
</evidence>
<evidence type="ECO:0000256" key="1">
    <source>
        <dbReference type="SAM" id="Phobius"/>
    </source>
</evidence>
<keyword evidence="3" id="KW-0645">Protease</keyword>
<evidence type="ECO:0000313" key="4">
    <source>
        <dbReference type="EMBL" id="QBQ37368.1"/>
    </source>
</evidence>
<feature type="transmembrane region" description="Helical" evidence="1">
    <location>
        <begin position="119"/>
        <end position="140"/>
    </location>
</feature>
<dbReference type="OrthoDB" id="5322702at2"/>
<keyword evidence="4" id="KW-0378">Hydrolase</keyword>
<feature type="transmembrane region" description="Helical" evidence="1">
    <location>
        <begin position="185"/>
        <end position="206"/>
    </location>
</feature>
<dbReference type="RefSeq" id="WP_134385785.1">
    <property type="nucleotide sequence ID" value="NZ_BMWW01000012.1"/>
</dbReference>
<reference evidence="4 5" key="2">
    <citation type="submission" date="2019-03" db="EMBL/GenBank/DDBJ databases">
        <title>Draft Genome Sequences of Six Type Strains of the Genus Massilia.</title>
        <authorList>
            <person name="Miess H."/>
            <person name="Frediansyhah A."/>
            <person name="Gross H."/>
        </authorList>
    </citation>
    <scope>NUCLEOTIDE SEQUENCE [LARGE SCALE GENOMIC DNA]</scope>
    <source>
        <strain evidence="4 5">DSM 17505</strain>
    </source>
</reference>
<reference evidence="3" key="1">
    <citation type="journal article" date="2014" name="Int. J. Syst. Evol. Microbiol.">
        <title>Complete genome sequence of Corynebacterium casei LMG S-19264T (=DSM 44701T), isolated from a smear-ripened cheese.</title>
        <authorList>
            <consortium name="US DOE Joint Genome Institute (JGI-PGF)"/>
            <person name="Walter F."/>
            <person name="Albersmeier A."/>
            <person name="Kalinowski J."/>
            <person name="Ruckert C."/>
        </authorList>
    </citation>
    <scope>NUCLEOTIDE SEQUENCE</scope>
    <source>
        <strain evidence="3">KCTC 12344</strain>
    </source>
</reference>
<feature type="transmembrane region" description="Helical" evidence="1">
    <location>
        <begin position="80"/>
        <end position="99"/>
    </location>
</feature>
<protein>
    <submittedName>
        <fullName evidence="3">CAAX amino protease</fullName>
    </submittedName>
    <submittedName>
        <fullName evidence="4">CPBP family intramembrane metalloprotease</fullName>
    </submittedName>
</protein>
<dbReference type="Proteomes" id="UP000294359">
    <property type="component" value="Chromosome"/>
</dbReference>
<keyword evidence="4" id="KW-0482">Metalloprotease</keyword>
<feature type="transmembrane region" description="Helical" evidence="1">
    <location>
        <begin position="218"/>
        <end position="235"/>
    </location>
</feature>
<reference evidence="3" key="3">
    <citation type="submission" date="2022-12" db="EMBL/GenBank/DDBJ databases">
        <authorList>
            <person name="Sun Q."/>
            <person name="Kim S."/>
        </authorList>
    </citation>
    <scope>NUCLEOTIDE SEQUENCE</scope>
    <source>
        <strain evidence="3">KCTC 12344</strain>
    </source>
</reference>
<dbReference type="GO" id="GO:0004175">
    <property type="term" value="F:endopeptidase activity"/>
    <property type="evidence" value="ECO:0007669"/>
    <property type="project" value="UniProtKB-ARBA"/>
</dbReference>
<organism evidence="3 6">
    <name type="scientific">Pseudoduganella plicata</name>
    <dbReference type="NCBI Taxonomy" id="321984"/>
    <lineage>
        <taxon>Bacteria</taxon>
        <taxon>Pseudomonadati</taxon>
        <taxon>Pseudomonadota</taxon>
        <taxon>Betaproteobacteria</taxon>
        <taxon>Burkholderiales</taxon>
        <taxon>Oxalobacteraceae</taxon>
        <taxon>Telluria group</taxon>
        <taxon>Pseudoduganella</taxon>
    </lineage>
</organism>
<evidence type="ECO:0000313" key="5">
    <source>
        <dbReference type="Proteomes" id="UP000294359"/>
    </source>
</evidence>
<dbReference type="GO" id="GO:0008237">
    <property type="term" value="F:metallopeptidase activity"/>
    <property type="evidence" value="ECO:0007669"/>
    <property type="project" value="UniProtKB-KW"/>
</dbReference>
<dbReference type="GO" id="GO:0006508">
    <property type="term" value="P:proteolysis"/>
    <property type="evidence" value="ECO:0007669"/>
    <property type="project" value="UniProtKB-KW"/>
</dbReference>
<dbReference type="AlphaFoldDB" id="A0A4V1ATZ3"/>
<proteinExistence type="predicted"/>
<feature type="transmembrane region" description="Helical" evidence="1">
    <location>
        <begin position="241"/>
        <end position="259"/>
    </location>
</feature>
<dbReference type="GO" id="GO:0080120">
    <property type="term" value="P:CAAX-box protein maturation"/>
    <property type="evidence" value="ECO:0007669"/>
    <property type="project" value="UniProtKB-ARBA"/>
</dbReference>
<feature type="transmembrane region" description="Helical" evidence="1">
    <location>
        <begin position="39"/>
        <end position="68"/>
    </location>
</feature>
<keyword evidence="1" id="KW-0472">Membrane</keyword>
<keyword evidence="1" id="KW-0812">Transmembrane</keyword>
<evidence type="ECO:0000313" key="6">
    <source>
        <dbReference type="Proteomes" id="UP000619512"/>
    </source>
</evidence>
<accession>A0A4V1ATZ3</accession>
<name>A0A4V1ATZ3_9BURK</name>
<feature type="transmembrane region" description="Helical" evidence="1">
    <location>
        <begin position="152"/>
        <end position="173"/>
    </location>
</feature>
<dbReference type="Pfam" id="PF02517">
    <property type="entry name" value="Rce1-like"/>
    <property type="match status" value="1"/>
</dbReference>
<feature type="domain" description="CAAX prenyl protease 2/Lysostaphin resistance protein A-like" evidence="2">
    <location>
        <begin position="186"/>
        <end position="277"/>
    </location>
</feature>
<dbReference type="Proteomes" id="UP000619512">
    <property type="component" value="Unassembled WGS sequence"/>
</dbReference>
<keyword evidence="1" id="KW-1133">Transmembrane helix</keyword>
<keyword evidence="5" id="KW-1185">Reference proteome</keyword>
<dbReference type="InterPro" id="IPR003675">
    <property type="entry name" value="Rce1/LyrA-like_dom"/>
</dbReference>
<dbReference type="EMBL" id="BMWW01000012">
    <property type="protein sequence ID" value="GGZ08819.1"/>
    <property type="molecule type" value="Genomic_DNA"/>
</dbReference>
<dbReference type="EMBL" id="CP038026">
    <property type="protein sequence ID" value="QBQ37368.1"/>
    <property type="molecule type" value="Genomic_DNA"/>
</dbReference>
<sequence>MLTPTLIVLAALLALAVVSLWFPPLPAGARRVPAWTIALGAVGVVALIAGAVTPVGIAVVLLLIALCAARERSTSPWLRVPAMAAIAFIALALALHKIPGFYNPLIARDVADGAAPITQYINLDKAIAGIVLIAFYGLPARTRADWRAVGRAWPIVVATPVLVLGLALLTGVVEWAPKLPSSTGTFLASNLLITCVAEEAFFRALVQRGLQNSLSGKRYGVAVAIGVTSIVFGIAHLGGGVPMILLATLAGIGYGLALWRSGRIEAAILTHFVVNALRFLLVAGPVVVRAT</sequence>
<gene>
    <name evidence="4" type="ORF">E1742_15260</name>
    <name evidence="3" type="ORF">GCM10007388_47880</name>
</gene>
<feature type="transmembrane region" description="Helical" evidence="1">
    <location>
        <begin position="266"/>
        <end position="288"/>
    </location>
</feature>
<evidence type="ECO:0000259" key="2">
    <source>
        <dbReference type="Pfam" id="PF02517"/>
    </source>
</evidence>